<keyword evidence="3" id="KW-0732">Signal</keyword>
<feature type="compositionally biased region" description="Basic residues" evidence="1">
    <location>
        <begin position="218"/>
        <end position="249"/>
    </location>
</feature>
<sequence length="618" mass="67715">MFRLSKLLPGAVAGLLAVGLAPAHAQVPAQTGAQQPAYAPIMLVLDGSGSMKQADATGTKMDAAKSALRRFIGSAPAEAQVGLTVYGTRTGSSDAEKAQGCQDVQVLSPPNTIDKPALTAAVDGIQPSGYTPIGTALRTAAAALPQTGPRAVVLVSDGEGPVRGRQGTDRPGRQGRRARGRLRRRRQVPRAAHLHRPGHRRHLQRRPRRHDPGAHPAARVRHRAAHLRARGHPDHRRRELGHRAGRRLRPAPGHPRPEGNPLLRGRRPAGRHRLLQRHDLLPPPARRRPARRHQLAPAARLRRGRRGLPRLAVRAGGHVQRRRRPHDRQGLGRRDRAEEGQRQLRQLPRHRAVLLRPDLGPRVGRGARAAAGRTARRRRARGRRRRLQGRPAHHRVHRTRRHRHARYRRRLVQRRRPTDGQRPLHRHLQRGEYVFYRVKLAWGQGLAYRVHFGQAGGSGVDNVSNIATTAYNPYRAEIDSDSTVYTGSGGVLPTRDAIATAPVRYHNREADNSKVRTQAVAGWYYIAVKLGATFDEGDNVPVPVTLDLTVAGTPEPGPAYTAPSGGVFGDDQPTETAEPTPVAAATGEGAPVWPFWVGGAGVVVVAAIIVLAVRDRRS</sequence>
<reference evidence="5 6" key="1">
    <citation type="submission" date="2014-07" db="EMBL/GenBank/DDBJ databases">
        <title>Whole Genome Sequence of the Amycolatopsis methanolica 239.</title>
        <authorList>
            <person name="Tang B."/>
        </authorList>
    </citation>
    <scope>NUCLEOTIDE SEQUENCE [LARGE SCALE GENOMIC DNA]</scope>
    <source>
        <strain evidence="5 6">239</strain>
    </source>
</reference>
<dbReference type="InterPro" id="IPR036465">
    <property type="entry name" value="vWFA_dom_sf"/>
</dbReference>
<dbReference type="InterPro" id="IPR002035">
    <property type="entry name" value="VWF_A"/>
</dbReference>
<evidence type="ECO:0000256" key="1">
    <source>
        <dbReference type="SAM" id="MobiDB-lite"/>
    </source>
</evidence>
<keyword evidence="2" id="KW-1133">Transmembrane helix</keyword>
<feature type="region of interest" description="Disordered" evidence="1">
    <location>
        <begin position="555"/>
        <end position="585"/>
    </location>
</feature>
<dbReference type="Proteomes" id="UP000062973">
    <property type="component" value="Chromosome"/>
</dbReference>
<evidence type="ECO:0000256" key="2">
    <source>
        <dbReference type="SAM" id="Phobius"/>
    </source>
</evidence>
<dbReference type="EMBL" id="CP009110">
    <property type="protein sequence ID" value="AIJ20900.1"/>
    <property type="molecule type" value="Genomic_DNA"/>
</dbReference>
<protein>
    <recommendedName>
        <fullName evidence="4">VWFA domain-containing protein</fullName>
    </recommendedName>
</protein>
<dbReference type="PROSITE" id="PS50234">
    <property type="entry name" value="VWFA"/>
    <property type="match status" value="1"/>
</dbReference>
<feature type="transmembrane region" description="Helical" evidence="2">
    <location>
        <begin position="593"/>
        <end position="613"/>
    </location>
</feature>
<organism evidence="5 6">
    <name type="scientific">Amycolatopsis methanolica 239</name>
    <dbReference type="NCBI Taxonomy" id="1068978"/>
    <lineage>
        <taxon>Bacteria</taxon>
        <taxon>Bacillati</taxon>
        <taxon>Actinomycetota</taxon>
        <taxon>Actinomycetes</taxon>
        <taxon>Pseudonocardiales</taxon>
        <taxon>Pseudonocardiaceae</taxon>
        <taxon>Amycolatopsis</taxon>
        <taxon>Amycolatopsis methanolica group</taxon>
    </lineage>
</organism>
<dbReference type="HOGENOM" id="CLU_027192_0_0_11"/>
<feature type="compositionally biased region" description="Basic residues" evidence="1">
    <location>
        <begin position="374"/>
        <end position="404"/>
    </location>
</feature>
<gene>
    <name evidence="5" type="ORF">AMETH_0808</name>
</gene>
<accession>A0A076MPX8</accession>
<dbReference type="OrthoDB" id="4318225at2"/>
<feature type="region of interest" description="Disordered" evidence="1">
    <location>
        <begin position="155"/>
        <end position="404"/>
    </location>
</feature>
<dbReference type="SMART" id="SM00327">
    <property type="entry name" value="VWA"/>
    <property type="match status" value="1"/>
</dbReference>
<feature type="compositionally biased region" description="Basic and acidic residues" evidence="1">
    <location>
        <begin position="160"/>
        <end position="172"/>
    </location>
</feature>
<feature type="compositionally biased region" description="Low complexity" evidence="1">
    <location>
        <begin position="360"/>
        <end position="373"/>
    </location>
</feature>
<evidence type="ECO:0000256" key="3">
    <source>
        <dbReference type="SAM" id="SignalP"/>
    </source>
</evidence>
<evidence type="ECO:0000313" key="6">
    <source>
        <dbReference type="Proteomes" id="UP000062973"/>
    </source>
</evidence>
<dbReference type="Gene3D" id="3.40.50.410">
    <property type="entry name" value="von Willebrand factor, type A domain"/>
    <property type="match status" value="1"/>
</dbReference>
<feature type="compositionally biased region" description="Basic residues" evidence="1">
    <location>
        <begin position="264"/>
        <end position="275"/>
    </location>
</feature>
<feature type="compositionally biased region" description="Basic residues" evidence="1">
    <location>
        <begin position="285"/>
        <end position="308"/>
    </location>
</feature>
<dbReference type="AlphaFoldDB" id="A0A076MPX8"/>
<keyword evidence="2" id="KW-0472">Membrane</keyword>
<dbReference type="KEGG" id="amq:AMETH_0808"/>
<keyword evidence="6" id="KW-1185">Reference proteome</keyword>
<evidence type="ECO:0000313" key="5">
    <source>
        <dbReference type="EMBL" id="AIJ20900.1"/>
    </source>
</evidence>
<feature type="compositionally biased region" description="Basic and acidic residues" evidence="1">
    <location>
        <begin position="327"/>
        <end position="342"/>
    </location>
</feature>
<name>A0A076MPX8_AMYME</name>
<proteinExistence type="predicted"/>
<evidence type="ECO:0000259" key="4">
    <source>
        <dbReference type="PROSITE" id="PS50234"/>
    </source>
</evidence>
<feature type="compositionally biased region" description="Basic residues" evidence="1">
    <location>
        <begin position="173"/>
        <end position="209"/>
    </location>
</feature>
<feature type="signal peptide" evidence="3">
    <location>
        <begin position="1"/>
        <end position="25"/>
    </location>
</feature>
<keyword evidence="2" id="KW-0812">Transmembrane</keyword>
<feature type="chain" id="PRO_5001715925" description="VWFA domain-containing protein" evidence="3">
    <location>
        <begin position="26"/>
        <end position="618"/>
    </location>
</feature>
<dbReference type="STRING" id="1068978.AMETH_0808"/>
<dbReference type="Pfam" id="PF13519">
    <property type="entry name" value="VWA_2"/>
    <property type="match status" value="1"/>
</dbReference>
<dbReference type="PATRIC" id="fig|1068978.7.peg.847"/>
<dbReference type="eggNOG" id="COG2304">
    <property type="taxonomic scope" value="Bacteria"/>
</dbReference>
<feature type="domain" description="VWFA" evidence="4">
    <location>
        <begin position="40"/>
        <end position="159"/>
    </location>
</feature>
<feature type="compositionally biased region" description="Low complexity" evidence="1">
    <location>
        <begin position="574"/>
        <end position="585"/>
    </location>
</feature>
<dbReference type="SUPFAM" id="SSF53300">
    <property type="entry name" value="vWA-like"/>
    <property type="match status" value="1"/>
</dbReference>